<keyword evidence="1 3" id="KW-0732">Signal</keyword>
<dbReference type="PROSITE" id="PS50835">
    <property type="entry name" value="IG_LIKE"/>
    <property type="match status" value="1"/>
</dbReference>
<dbReference type="Gene3D" id="2.60.40.10">
    <property type="entry name" value="Immunoglobulins"/>
    <property type="match status" value="1"/>
</dbReference>
<reference evidence="5" key="2">
    <citation type="submission" date="2025-08" db="UniProtKB">
        <authorList>
            <consortium name="Ensembl"/>
        </authorList>
    </citation>
    <scope>IDENTIFICATION</scope>
</reference>
<evidence type="ECO:0000259" key="4">
    <source>
        <dbReference type="PROSITE" id="PS50835"/>
    </source>
</evidence>
<dbReference type="InterPro" id="IPR036179">
    <property type="entry name" value="Ig-like_dom_sf"/>
</dbReference>
<dbReference type="GO" id="GO:0002376">
    <property type="term" value="P:immune system process"/>
    <property type="evidence" value="ECO:0007669"/>
    <property type="project" value="UniProtKB-KW"/>
</dbReference>
<keyword evidence="2" id="KW-0391">Immunity</keyword>
<feature type="domain" description="Ig-like" evidence="4">
    <location>
        <begin position="18"/>
        <end position="118"/>
    </location>
</feature>
<dbReference type="InterPro" id="IPR050413">
    <property type="entry name" value="TCR_beta_variable"/>
</dbReference>
<dbReference type="PANTHER" id="PTHR23268">
    <property type="entry name" value="T-CELL RECEPTOR BETA CHAIN"/>
    <property type="match status" value="1"/>
</dbReference>
<dbReference type="InterPro" id="IPR013106">
    <property type="entry name" value="Ig_V-set"/>
</dbReference>
<evidence type="ECO:0000313" key="5">
    <source>
        <dbReference type="Ensembl" id="ENSCHIP00010007726.1"/>
    </source>
</evidence>
<feature type="chain" id="PRO_5034699014" description="Ig-like domain-containing protein" evidence="3">
    <location>
        <begin position="22"/>
        <end position="118"/>
    </location>
</feature>
<dbReference type="Ensembl" id="ENSCHIT00010010856.1">
    <property type="protein sequence ID" value="ENSCHIP00010007726.1"/>
    <property type="gene ID" value="ENSCHIG00010005656.1"/>
</dbReference>
<reference evidence="5" key="1">
    <citation type="submission" date="2019-03" db="EMBL/GenBank/DDBJ databases">
        <title>Genome sequencing and reference-guided assembly of Black Bengal Goat (Capra hircus).</title>
        <authorList>
            <person name="Siddiki A.Z."/>
            <person name="Baten A."/>
            <person name="Billah M."/>
            <person name="Alam M.A.U."/>
            <person name="Shawrob K.S.M."/>
            <person name="Saha S."/>
            <person name="Chowdhury M."/>
            <person name="Rahman A.H."/>
            <person name="Stear M."/>
            <person name="Miah G."/>
            <person name="Das G.B."/>
            <person name="Hossain M.M."/>
            <person name="Kumkum M."/>
            <person name="Islam M.S."/>
            <person name="Mollah A.M."/>
            <person name="Ahsan A."/>
            <person name="Tusar F."/>
            <person name="Khan M.K.I."/>
        </authorList>
    </citation>
    <scope>NUCLEOTIDE SEQUENCE [LARGE SCALE GENOMIC DNA]</scope>
</reference>
<evidence type="ECO:0000256" key="1">
    <source>
        <dbReference type="ARBA" id="ARBA00022729"/>
    </source>
</evidence>
<dbReference type="InterPro" id="IPR013783">
    <property type="entry name" value="Ig-like_fold"/>
</dbReference>
<dbReference type="GO" id="GO:0007166">
    <property type="term" value="P:cell surface receptor signaling pathway"/>
    <property type="evidence" value="ECO:0007669"/>
    <property type="project" value="TreeGrafter"/>
</dbReference>
<dbReference type="AlphaFoldDB" id="A0A8C2NP39"/>
<dbReference type="InterPro" id="IPR007110">
    <property type="entry name" value="Ig-like_dom"/>
</dbReference>
<protein>
    <recommendedName>
        <fullName evidence="4">Ig-like domain-containing protein</fullName>
    </recommendedName>
</protein>
<feature type="signal peptide" evidence="3">
    <location>
        <begin position="1"/>
        <end position="21"/>
    </location>
</feature>
<proteinExistence type="predicted"/>
<name>A0A8C2NP39_CAPHI</name>
<evidence type="ECO:0000256" key="2">
    <source>
        <dbReference type="ARBA" id="ARBA00022859"/>
    </source>
</evidence>
<sequence length="118" mass="13347">MGSRLLPWVMLYLLGAGPLEAEVTQTPRHLIKTKGQTATLRCSPMSGHSSVSWYQQARSQGPQFLFEFYETLQRDKGNFSNRFSAKQFRDFSSELNVNFLELTDSALYLCASSLAQLC</sequence>
<dbReference type="GO" id="GO:0005886">
    <property type="term" value="C:plasma membrane"/>
    <property type="evidence" value="ECO:0007669"/>
    <property type="project" value="TreeGrafter"/>
</dbReference>
<accession>A0A8C2NP39</accession>
<organism evidence="5">
    <name type="scientific">Capra hircus</name>
    <name type="common">Goat</name>
    <dbReference type="NCBI Taxonomy" id="9925"/>
    <lineage>
        <taxon>Eukaryota</taxon>
        <taxon>Metazoa</taxon>
        <taxon>Chordata</taxon>
        <taxon>Craniata</taxon>
        <taxon>Vertebrata</taxon>
        <taxon>Euteleostomi</taxon>
        <taxon>Mammalia</taxon>
        <taxon>Eutheria</taxon>
        <taxon>Laurasiatheria</taxon>
        <taxon>Artiodactyla</taxon>
        <taxon>Ruminantia</taxon>
        <taxon>Pecora</taxon>
        <taxon>Bovidae</taxon>
        <taxon>Caprinae</taxon>
        <taxon>Capra</taxon>
    </lineage>
</organism>
<dbReference type="Pfam" id="PF07686">
    <property type="entry name" value="V-set"/>
    <property type="match status" value="1"/>
</dbReference>
<evidence type="ECO:0000256" key="3">
    <source>
        <dbReference type="SAM" id="SignalP"/>
    </source>
</evidence>
<dbReference type="SUPFAM" id="SSF48726">
    <property type="entry name" value="Immunoglobulin"/>
    <property type="match status" value="1"/>
</dbReference>
<dbReference type="PANTHER" id="PTHR23268:SF6">
    <property type="entry name" value="T CELL RECEPTOR BETA VARIABLE 5-5-RELATED"/>
    <property type="match status" value="1"/>
</dbReference>